<dbReference type="EMBL" id="JBHSGL010000005">
    <property type="protein sequence ID" value="MFC4713698.1"/>
    <property type="molecule type" value="Genomic_DNA"/>
</dbReference>
<proteinExistence type="predicted"/>
<evidence type="ECO:0000313" key="2">
    <source>
        <dbReference type="Proteomes" id="UP001595932"/>
    </source>
</evidence>
<dbReference type="PANTHER" id="PTHR34817">
    <property type="entry name" value="NUCLEOTIDYLTRANSFERASE"/>
    <property type="match status" value="1"/>
</dbReference>
<organism evidence="1 2">
    <name type="scientific">Planococcus dechangensis</name>
    <dbReference type="NCBI Taxonomy" id="1176255"/>
    <lineage>
        <taxon>Bacteria</taxon>
        <taxon>Bacillati</taxon>
        <taxon>Bacillota</taxon>
        <taxon>Bacilli</taxon>
        <taxon>Bacillales</taxon>
        <taxon>Caryophanaceae</taxon>
        <taxon>Planococcus</taxon>
    </lineage>
</organism>
<dbReference type="Pfam" id="PF10127">
    <property type="entry name" value="RlaP"/>
    <property type="match status" value="1"/>
</dbReference>
<reference evidence="2" key="1">
    <citation type="journal article" date="2019" name="Int. J. Syst. Evol. Microbiol.">
        <title>The Global Catalogue of Microorganisms (GCM) 10K type strain sequencing project: providing services to taxonomists for standard genome sequencing and annotation.</title>
        <authorList>
            <consortium name="The Broad Institute Genomics Platform"/>
            <consortium name="The Broad Institute Genome Sequencing Center for Infectious Disease"/>
            <person name="Wu L."/>
            <person name="Ma J."/>
        </authorList>
    </citation>
    <scope>NUCLEOTIDE SEQUENCE [LARGE SCALE GENOMIC DNA]</scope>
    <source>
        <strain evidence="2">CGMCC 1.12151</strain>
    </source>
</reference>
<sequence length="260" mass="31109">MKEIIREKLKEIERMHNVKILYAVESGSRAWGFPSKDSDYDVRFIYIHPPSWYLSIDQQGIGAKRDVIEEPINDLLDISGWEITKALRLFRKNNPPLLEWLRSEIIYYQEYEFIHHMRALESDVFFPNSMLYHYLNMAKKNYREYLQGTDVKIKKYFYVLRPILACQWIEKHGTTPPIGFHELLEDSVEEGELKERVEELLHRKLNGEEFDLEPRIDVINQFVEREMERLEAYAKSLQGTVEDPTSQLDELFRKTLEEVF</sequence>
<dbReference type="InterPro" id="IPR018775">
    <property type="entry name" value="RlaP"/>
</dbReference>
<accession>A0ABV9MGF7</accession>
<dbReference type="Proteomes" id="UP001595932">
    <property type="component" value="Unassembled WGS sequence"/>
</dbReference>
<evidence type="ECO:0000313" key="1">
    <source>
        <dbReference type="EMBL" id="MFC4713698.1"/>
    </source>
</evidence>
<dbReference type="PANTHER" id="PTHR34817:SF2">
    <property type="entry name" value="NUCLEOTIDYLTRANSFERASE"/>
    <property type="match status" value="1"/>
</dbReference>
<keyword evidence="2" id="KW-1185">Reference proteome</keyword>
<dbReference type="RefSeq" id="WP_377279397.1">
    <property type="nucleotide sequence ID" value="NZ_JBHSGL010000005.1"/>
</dbReference>
<protein>
    <submittedName>
        <fullName evidence="1">Nucleotidyltransferase domain-containing protein</fullName>
    </submittedName>
</protein>
<gene>
    <name evidence="1" type="ORF">ACFO5U_12525</name>
</gene>
<name>A0ABV9MGF7_9BACL</name>
<comment type="caution">
    <text evidence="1">The sequence shown here is derived from an EMBL/GenBank/DDBJ whole genome shotgun (WGS) entry which is preliminary data.</text>
</comment>